<name>A0ABY2KJZ1_9RHOB</name>
<evidence type="ECO:0000313" key="2">
    <source>
        <dbReference type="Proteomes" id="UP000297741"/>
    </source>
</evidence>
<gene>
    <name evidence="1" type="ORF">EEB11_14940</name>
</gene>
<organism evidence="1 2">
    <name type="scientific">Pseudotabrizicola sediminis</name>
    <dbReference type="NCBI Taxonomy" id="2486418"/>
    <lineage>
        <taxon>Bacteria</taxon>
        <taxon>Pseudomonadati</taxon>
        <taxon>Pseudomonadota</taxon>
        <taxon>Alphaproteobacteria</taxon>
        <taxon>Rhodobacterales</taxon>
        <taxon>Paracoccaceae</taxon>
        <taxon>Pseudotabrizicola</taxon>
    </lineage>
</organism>
<evidence type="ECO:0000313" key="1">
    <source>
        <dbReference type="EMBL" id="TGD42289.1"/>
    </source>
</evidence>
<protein>
    <submittedName>
        <fullName evidence="1">Transposase</fullName>
    </submittedName>
</protein>
<keyword evidence="2" id="KW-1185">Reference proteome</keyword>
<dbReference type="Proteomes" id="UP000297741">
    <property type="component" value="Unassembled WGS sequence"/>
</dbReference>
<proteinExistence type="predicted"/>
<accession>A0ABY2KJZ1</accession>
<reference evidence="1 2" key="1">
    <citation type="submission" date="2018-11" db="EMBL/GenBank/DDBJ databases">
        <title>Tabrizicola sp. isolated from sediment of alpine lake.</title>
        <authorList>
            <person name="Liu Z."/>
        </authorList>
    </citation>
    <scope>NUCLEOTIDE SEQUENCE [LARGE SCALE GENOMIC DNA]</scope>
    <source>
        <strain evidence="1 2">DRYC-M-16</strain>
    </source>
</reference>
<comment type="caution">
    <text evidence="1">The sequence shown here is derived from an EMBL/GenBank/DDBJ whole genome shotgun (WGS) entry which is preliminary data.</text>
</comment>
<sequence>MAAFIDHYNNRRYHESIGNLTPADVSFGRGETILAERRRIKQQTIQNRRLNHHGQAA</sequence>
<dbReference type="EMBL" id="RPEM01000010">
    <property type="protein sequence ID" value="TGD42289.1"/>
    <property type="molecule type" value="Genomic_DNA"/>
</dbReference>